<sequence length="72" mass="7827">MFSIQFAEKDRGSALAESSIPDSHGDSGLQNVINYLRRTKQITILIPLSAVKKLGKERDLEREGIASGKALG</sequence>
<gene>
    <name evidence="2" type="ORF">ES332_D12G046000v1</name>
</gene>
<protein>
    <submittedName>
        <fullName evidence="2">Uncharacterized protein</fullName>
    </submittedName>
</protein>
<dbReference type="EMBL" id="CM017634">
    <property type="protein sequence ID" value="TYH37514.1"/>
    <property type="molecule type" value="Genomic_DNA"/>
</dbReference>
<evidence type="ECO:0000313" key="3">
    <source>
        <dbReference type="Proteomes" id="UP000322667"/>
    </source>
</evidence>
<feature type="region of interest" description="Disordered" evidence="1">
    <location>
        <begin position="1"/>
        <end position="27"/>
    </location>
</feature>
<dbReference type="Proteomes" id="UP000322667">
    <property type="component" value="Chromosome D12"/>
</dbReference>
<reference evidence="2 3" key="1">
    <citation type="submission" date="2019-07" db="EMBL/GenBank/DDBJ databases">
        <title>WGS assembly of Gossypium tomentosum.</title>
        <authorList>
            <person name="Chen Z.J."/>
            <person name="Sreedasyam A."/>
            <person name="Ando A."/>
            <person name="Song Q."/>
            <person name="De L."/>
            <person name="Hulse-Kemp A."/>
            <person name="Ding M."/>
            <person name="Ye W."/>
            <person name="Kirkbride R."/>
            <person name="Jenkins J."/>
            <person name="Plott C."/>
            <person name="Lovell J."/>
            <person name="Lin Y.-M."/>
            <person name="Vaughn R."/>
            <person name="Liu B."/>
            <person name="Li W."/>
            <person name="Simpson S."/>
            <person name="Scheffler B."/>
            <person name="Saski C."/>
            <person name="Grover C."/>
            <person name="Hu G."/>
            <person name="Conover J."/>
            <person name="Carlson J."/>
            <person name="Shu S."/>
            <person name="Boston L."/>
            <person name="Williams M."/>
            <person name="Peterson D."/>
            <person name="Mcgee K."/>
            <person name="Jones D."/>
            <person name="Wendel J."/>
            <person name="Stelly D."/>
            <person name="Grimwood J."/>
            <person name="Schmutz J."/>
        </authorList>
    </citation>
    <scope>NUCLEOTIDE SEQUENCE [LARGE SCALE GENOMIC DNA]</scope>
    <source>
        <strain evidence="2">7179.01</strain>
    </source>
</reference>
<evidence type="ECO:0000313" key="2">
    <source>
        <dbReference type="EMBL" id="TYH37514.1"/>
    </source>
</evidence>
<keyword evidence="3" id="KW-1185">Reference proteome</keyword>
<name>A0A5D2I4K5_GOSTO</name>
<accession>A0A5D2I4K5</accession>
<proteinExistence type="predicted"/>
<evidence type="ECO:0000256" key="1">
    <source>
        <dbReference type="SAM" id="MobiDB-lite"/>
    </source>
</evidence>
<organism evidence="2 3">
    <name type="scientific">Gossypium tomentosum</name>
    <name type="common">Hawaiian cotton</name>
    <name type="synonym">Gossypium sandvicense</name>
    <dbReference type="NCBI Taxonomy" id="34277"/>
    <lineage>
        <taxon>Eukaryota</taxon>
        <taxon>Viridiplantae</taxon>
        <taxon>Streptophyta</taxon>
        <taxon>Embryophyta</taxon>
        <taxon>Tracheophyta</taxon>
        <taxon>Spermatophyta</taxon>
        <taxon>Magnoliopsida</taxon>
        <taxon>eudicotyledons</taxon>
        <taxon>Gunneridae</taxon>
        <taxon>Pentapetalae</taxon>
        <taxon>rosids</taxon>
        <taxon>malvids</taxon>
        <taxon>Malvales</taxon>
        <taxon>Malvaceae</taxon>
        <taxon>Malvoideae</taxon>
        <taxon>Gossypium</taxon>
    </lineage>
</organism>
<dbReference type="AlphaFoldDB" id="A0A5D2I4K5"/>